<feature type="signal peptide" evidence="4">
    <location>
        <begin position="1"/>
        <end position="20"/>
    </location>
</feature>
<evidence type="ECO:0000256" key="4">
    <source>
        <dbReference type="SAM" id="SignalP"/>
    </source>
</evidence>
<protein>
    <recommendedName>
        <fullName evidence="5">TGFBR3/Endoglin-like N-terminal domain-containing protein</fullName>
    </recommendedName>
</protein>
<sequence length="439" mass="47181">MDALCALLPALLLWAAMVTADPSSACSLFDLPGDTSNWISVERKPQGCSSSFVLHNGTDELEIHMLHLDFTKPSQDGYSFCEVHLPSESKPSKMIISTRGNAGHTLYLNVKGNTSNIVFHVPETVTIQPPALQSTSVLEHFPLETEELLKWASDKFGGVTSFTEVQNPTTFSFTQSPASGPNCTLSPIENIPMEVVKSSSQDHVINSSSVKSCYLPASHQKQLHIINIPEDTGIRHVFVDAVSKDAKLFMRGAKDTVWEVSGANQFATNGLIKLHLGPPMALPSRGMTFPASAPELQREAMVHFSTDSFTSYSEIRTRAPAIHVVLGVQEGARAERTLEVVRTKAPPPRCPEFGLSAVLGIAFGGFLIGVLLIGALWFIKIRTGRPVALAMGTTAAHLTGCQCCLTKRQPVPTNPSPSENSSANASIGSTQSTPTSSMA</sequence>
<dbReference type="AlphaFoldDB" id="A0AAV6GA05"/>
<keyword evidence="3" id="KW-0472">Membrane</keyword>
<name>A0AAV6GA05_9TELE</name>
<gene>
    <name evidence="6" type="ORF">AALO_G00160220</name>
</gene>
<feature type="compositionally biased region" description="Polar residues" evidence="2">
    <location>
        <begin position="427"/>
        <end position="439"/>
    </location>
</feature>
<keyword evidence="4" id="KW-0732">Signal</keyword>
<feature type="compositionally biased region" description="Low complexity" evidence="2">
    <location>
        <begin position="416"/>
        <end position="426"/>
    </location>
</feature>
<keyword evidence="7" id="KW-1185">Reference proteome</keyword>
<feature type="chain" id="PRO_5043921765" description="TGFBR3/Endoglin-like N-terminal domain-containing protein" evidence="4">
    <location>
        <begin position="21"/>
        <end position="439"/>
    </location>
</feature>
<evidence type="ECO:0000256" key="3">
    <source>
        <dbReference type="SAM" id="Phobius"/>
    </source>
</evidence>
<organism evidence="6 7">
    <name type="scientific">Alosa alosa</name>
    <name type="common">allis shad</name>
    <dbReference type="NCBI Taxonomy" id="278164"/>
    <lineage>
        <taxon>Eukaryota</taxon>
        <taxon>Metazoa</taxon>
        <taxon>Chordata</taxon>
        <taxon>Craniata</taxon>
        <taxon>Vertebrata</taxon>
        <taxon>Euteleostomi</taxon>
        <taxon>Actinopterygii</taxon>
        <taxon>Neopterygii</taxon>
        <taxon>Teleostei</taxon>
        <taxon>Clupei</taxon>
        <taxon>Clupeiformes</taxon>
        <taxon>Clupeoidei</taxon>
        <taxon>Clupeidae</taxon>
        <taxon>Alosa</taxon>
    </lineage>
</organism>
<reference evidence="6" key="1">
    <citation type="submission" date="2020-10" db="EMBL/GenBank/DDBJ databases">
        <title>Chromosome-scale genome assembly of the Allis shad, Alosa alosa.</title>
        <authorList>
            <person name="Margot Z."/>
            <person name="Christophe K."/>
            <person name="Cabau C."/>
            <person name="Louis A."/>
            <person name="Berthelot C."/>
            <person name="Parey E."/>
            <person name="Roest Crollius H."/>
            <person name="Montfort J."/>
            <person name="Robinson-Rechavi M."/>
            <person name="Bucao C."/>
            <person name="Bouchez O."/>
            <person name="Gislard M."/>
            <person name="Lluch J."/>
            <person name="Milhes M."/>
            <person name="Lampietro C."/>
            <person name="Lopez Roques C."/>
            <person name="Donnadieu C."/>
            <person name="Braasch I."/>
            <person name="Desvignes T."/>
            <person name="Postlethwait J."/>
            <person name="Bobe J."/>
            <person name="Guiguen Y."/>
        </authorList>
    </citation>
    <scope>NUCLEOTIDE SEQUENCE</scope>
    <source>
        <strain evidence="6">M-15738</strain>
        <tissue evidence="6">Blood</tissue>
    </source>
</reference>
<accession>A0AAV6GA05</accession>
<feature type="transmembrane region" description="Helical" evidence="3">
    <location>
        <begin position="353"/>
        <end position="379"/>
    </location>
</feature>
<proteinExistence type="predicted"/>
<keyword evidence="3" id="KW-1133">Transmembrane helix</keyword>
<evidence type="ECO:0000259" key="5">
    <source>
        <dbReference type="Pfam" id="PF26060"/>
    </source>
</evidence>
<evidence type="ECO:0000256" key="2">
    <source>
        <dbReference type="SAM" id="MobiDB-lite"/>
    </source>
</evidence>
<comment type="caution">
    <text evidence="6">The sequence shown here is derived from an EMBL/GenBank/DDBJ whole genome shotgun (WGS) entry which is preliminary data.</text>
</comment>
<dbReference type="EMBL" id="JADWDJ010000012">
    <property type="protein sequence ID" value="KAG5271973.1"/>
    <property type="molecule type" value="Genomic_DNA"/>
</dbReference>
<evidence type="ECO:0000313" key="7">
    <source>
        <dbReference type="Proteomes" id="UP000823561"/>
    </source>
</evidence>
<feature type="region of interest" description="Disordered" evidence="2">
    <location>
        <begin position="411"/>
        <end position="439"/>
    </location>
</feature>
<evidence type="ECO:0000256" key="1">
    <source>
        <dbReference type="ARBA" id="ARBA00023180"/>
    </source>
</evidence>
<keyword evidence="3" id="KW-0812">Transmembrane</keyword>
<dbReference type="Pfam" id="PF26060">
    <property type="entry name" value="TGFBR3_N"/>
    <property type="match status" value="1"/>
</dbReference>
<evidence type="ECO:0000313" key="6">
    <source>
        <dbReference type="EMBL" id="KAG5271973.1"/>
    </source>
</evidence>
<dbReference type="Proteomes" id="UP000823561">
    <property type="component" value="Chromosome 12"/>
</dbReference>
<dbReference type="InterPro" id="IPR058899">
    <property type="entry name" value="TGFBR3/Endoglin-like_N"/>
</dbReference>
<keyword evidence="1" id="KW-0325">Glycoprotein</keyword>
<feature type="domain" description="TGFBR3/Endoglin-like N-terminal" evidence="5">
    <location>
        <begin position="43"/>
        <end position="189"/>
    </location>
</feature>